<dbReference type="Proteomes" id="UP000245910">
    <property type="component" value="Chromosome II"/>
</dbReference>
<accession>A0A2L2SXI6</accession>
<name>A0A2L2SXI6_9HYPO</name>
<feature type="region of interest" description="Disordered" evidence="1">
    <location>
        <begin position="12"/>
        <end position="53"/>
    </location>
</feature>
<evidence type="ECO:0000313" key="3">
    <source>
        <dbReference type="Proteomes" id="UP000245910"/>
    </source>
</evidence>
<dbReference type="PANTHER" id="PTHR37540:SF5">
    <property type="entry name" value="TRANSCRIPTION FACTOR DOMAIN-CONTAINING PROTEIN"/>
    <property type="match status" value="1"/>
</dbReference>
<keyword evidence="3" id="KW-1185">Reference proteome</keyword>
<organism evidence="2 3">
    <name type="scientific">Fusarium venenatum</name>
    <dbReference type="NCBI Taxonomy" id="56646"/>
    <lineage>
        <taxon>Eukaryota</taxon>
        <taxon>Fungi</taxon>
        <taxon>Dikarya</taxon>
        <taxon>Ascomycota</taxon>
        <taxon>Pezizomycotina</taxon>
        <taxon>Sordariomycetes</taxon>
        <taxon>Hypocreomycetidae</taxon>
        <taxon>Hypocreales</taxon>
        <taxon>Nectriaceae</taxon>
        <taxon>Fusarium</taxon>
    </lineage>
</organism>
<feature type="compositionally biased region" description="Basic and acidic residues" evidence="1">
    <location>
        <begin position="44"/>
        <end position="53"/>
    </location>
</feature>
<reference evidence="3" key="1">
    <citation type="submission" date="2014-10" db="EMBL/GenBank/DDBJ databases">
        <authorList>
            <person name="King R."/>
        </authorList>
    </citation>
    <scope>NUCLEOTIDE SEQUENCE [LARGE SCALE GENOMIC DNA]</scope>
    <source>
        <strain evidence="3">A3/5</strain>
    </source>
</reference>
<dbReference type="EMBL" id="LN649230">
    <property type="protein sequence ID" value="CEI61578.1"/>
    <property type="molecule type" value="Genomic_DNA"/>
</dbReference>
<dbReference type="PANTHER" id="PTHR37540">
    <property type="entry name" value="TRANSCRIPTION FACTOR (ACR-2), PUTATIVE-RELATED-RELATED"/>
    <property type="match status" value="1"/>
</dbReference>
<sequence length="439" mass="49134">MPPAFTFVNVSNAPGLGPKERREMRGHVTQNNFAKRRQRLAKTRNSDKSEAIKSDAAVSKWNNQITQPGHTSNDLIVVLDPGCDRLLTNMMGSTYSPIAYLLCMFRPFIFPAGTTSPGSSREAEWVDLLQSEPALVEASISIALRHCVGRKDNTTFRQAVIHKGRAIQRVNQKLGSPSGLTDGVLSAVFTLTYAELLESDSKARNAHIEGLAQMIRVRRSTGNTAIPSWFCDFLLYDSLGQALLSSNYSNQPIIHALQNQDDPNATDITTIRNRINGLCQLIDDYHISPTPSSEFALTIGLEVERLQLEIDTLLGSHENYVHSLHDALRLYLLLLWPIEEPGRLHVLAEELRYALIQPHMRLCSSMELLIWQLFVGVAAAKPSSEVRSWYITRLREVLSSMHSLGQNTVIDTLTQAFTPDACLLQKFRAIWQGISYTEH</sequence>
<dbReference type="OrthoDB" id="4158087at2759"/>
<evidence type="ECO:0000256" key="1">
    <source>
        <dbReference type="SAM" id="MobiDB-lite"/>
    </source>
</evidence>
<protein>
    <submittedName>
        <fullName evidence="2">Uncharacterized protein</fullName>
    </submittedName>
</protein>
<proteinExistence type="predicted"/>
<dbReference type="AlphaFoldDB" id="A0A2L2SXI6"/>
<evidence type="ECO:0000313" key="2">
    <source>
        <dbReference type="EMBL" id="CEI61578.1"/>
    </source>
</evidence>